<dbReference type="PANTHER" id="PTHR43477">
    <property type="entry name" value="DIHYDROANTICAPSIN 7-DEHYDROGENASE"/>
    <property type="match status" value="1"/>
</dbReference>
<dbReference type="PANTHER" id="PTHR43477:SF4">
    <property type="entry name" value="DEHYDROGENASE_REDUCTASE SDR FAMILY MEMBER 6"/>
    <property type="match status" value="1"/>
</dbReference>
<evidence type="ECO:0000313" key="6">
    <source>
        <dbReference type="Proteomes" id="UP000249590"/>
    </source>
</evidence>
<comment type="similarity">
    <text evidence="1">Belongs to the short-chain dehydrogenases/reductases (SDR) family.</text>
</comment>
<dbReference type="EMBL" id="QHHQ01000001">
    <property type="protein sequence ID" value="RAI04269.1"/>
    <property type="molecule type" value="Genomic_DNA"/>
</dbReference>
<comment type="caution">
    <text evidence="5">The sequence shown here is derived from an EMBL/GenBank/DDBJ whole genome shotgun (WGS) entry which is preliminary data.</text>
</comment>
<dbReference type="InterPro" id="IPR051122">
    <property type="entry name" value="SDR_DHRS6-like"/>
</dbReference>
<feature type="domain" description="Ketoreductase" evidence="4">
    <location>
        <begin position="8"/>
        <end position="187"/>
    </location>
</feature>
<dbReference type="Gene3D" id="3.40.50.720">
    <property type="entry name" value="NAD(P)-binding Rossmann-like Domain"/>
    <property type="match status" value="1"/>
</dbReference>
<keyword evidence="6" id="KW-1185">Reference proteome</keyword>
<keyword evidence="3" id="KW-0520">NAD</keyword>
<organism evidence="5 6">
    <name type="scientific">Acuticoccus sediminis</name>
    <dbReference type="NCBI Taxonomy" id="2184697"/>
    <lineage>
        <taxon>Bacteria</taxon>
        <taxon>Pseudomonadati</taxon>
        <taxon>Pseudomonadota</taxon>
        <taxon>Alphaproteobacteria</taxon>
        <taxon>Hyphomicrobiales</taxon>
        <taxon>Amorphaceae</taxon>
        <taxon>Acuticoccus</taxon>
    </lineage>
</organism>
<dbReference type="InterPro" id="IPR036291">
    <property type="entry name" value="NAD(P)-bd_dom_sf"/>
</dbReference>
<reference evidence="5 6" key="1">
    <citation type="submission" date="2018-05" db="EMBL/GenBank/DDBJ databases">
        <title>Acuticoccus sediminis sp. nov., isolated from deep-sea sediment of Indian Ocean.</title>
        <authorList>
            <person name="Liu X."/>
            <person name="Lai Q."/>
            <person name="Du Y."/>
            <person name="Sun F."/>
            <person name="Zhang X."/>
            <person name="Wang S."/>
            <person name="Shao Z."/>
        </authorList>
    </citation>
    <scope>NUCLEOTIDE SEQUENCE [LARGE SCALE GENOMIC DNA]</scope>
    <source>
        <strain evidence="5 6">PTG4-2</strain>
    </source>
</reference>
<dbReference type="InterPro" id="IPR002347">
    <property type="entry name" value="SDR_fam"/>
</dbReference>
<name>A0A8B2P6R2_9HYPH</name>
<evidence type="ECO:0000313" key="5">
    <source>
        <dbReference type="EMBL" id="RAI04269.1"/>
    </source>
</evidence>
<dbReference type="NCBIfam" id="NF004779">
    <property type="entry name" value="PRK06125.1"/>
    <property type="match status" value="1"/>
</dbReference>
<evidence type="ECO:0000259" key="4">
    <source>
        <dbReference type="SMART" id="SM00822"/>
    </source>
</evidence>
<dbReference type="OrthoDB" id="9804774at2"/>
<dbReference type="SUPFAM" id="SSF51735">
    <property type="entry name" value="NAD(P)-binding Rossmann-fold domains"/>
    <property type="match status" value="1"/>
</dbReference>
<evidence type="ECO:0000256" key="3">
    <source>
        <dbReference type="ARBA" id="ARBA00023027"/>
    </source>
</evidence>
<dbReference type="Pfam" id="PF00106">
    <property type="entry name" value="adh_short"/>
    <property type="match status" value="1"/>
</dbReference>
<evidence type="ECO:0000256" key="2">
    <source>
        <dbReference type="ARBA" id="ARBA00023002"/>
    </source>
</evidence>
<evidence type="ECO:0000256" key="1">
    <source>
        <dbReference type="ARBA" id="ARBA00006484"/>
    </source>
</evidence>
<accession>A0A8B2P6R2</accession>
<sequence length="258" mass="26722">MDLGLNGRTALVTGGSKGIGLATGRCLAAEGVDVTLVARSADVLAAAAASIAGPGKVTTVAADLADEAERQRVVETVGDVDILVNNAGGIPGGNLLEFDDARWKAVWELKVFGYVSMCRQYYARMKAQGGGVIINIIGNAAEALDFDYICGSTANAGLCAFTRTLGSVSSRDGIRAVAINPGPVETDRLKTLMQKKAADRTGSADNWESLKEPLPFSRAASPEEIASMVAMLASDRSAYTSGTVVTIDGGIASQSRTF</sequence>
<gene>
    <name evidence="5" type="ORF">DLJ53_07450</name>
</gene>
<dbReference type="GO" id="GO:0016491">
    <property type="term" value="F:oxidoreductase activity"/>
    <property type="evidence" value="ECO:0007669"/>
    <property type="project" value="UniProtKB-KW"/>
</dbReference>
<dbReference type="Proteomes" id="UP000249590">
    <property type="component" value="Unassembled WGS sequence"/>
</dbReference>
<dbReference type="SMART" id="SM00822">
    <property type="entry name" value="PKS_KR"/>
    <property type="match status" value="1"/>
</dbReference>
<proteinExistence type="inferred from homology"/>
<keyword evidence="2" id="KW-0560">Oxidoreductase</keyword>
<protein>
    <submittedName>
        <fullName evidence="5">Short-chain dehydrogenase</fullName>
    </submittedName>
</protein>
<dbReference type="AlphaFoldDB" id="A0A8B2P6R2"/>
<dbReference type="InterPro" id="IPR057326">
    <property type="entry name" value="KR_dom"/>
</dbReference>
<dbReference type="RefSeq" id="WP_111343615.1">
    <property type="nucleotide sequence ID" value="NZ_JAIWKD010000001.1"/>
</dbReference>
<dbReference type="PRINTS" id="PR00081">
    <property type="entry name" value="GDHRDH"/>
</dbReference>